<organism evidence="15 16">
    <name type="scientific">Thioclava nitratireducens</name>
    <dbReference type="NCBI Taxonomy" id="1915078"/>
    <lineage>
        <taxon>Bacteria</taxon>
        <taxon>Pseudomonadati</taxon>
        <taxon>Pseudomonadota</taxon>
        <taxon>Alphaproteobacteria</taxon>
        <taxon>Rhodobacterales</taxon>
        <taxon>Paracoccaceae</taxon>
        <taxon>Thioclava</taxon>
    </lineage>
</organism>
<evidence type="ECO:0000256" key="3">
    <source>
        <dbReference type="ARBA" id="ARBA00012438"/>
    </source>
</evidence>
<dbReference type="InterPro" id="IPR050428">
    <property type="entry name" value="TCS_sensor_his_kinase"/>
</dbReference>
<keyword evidence="6 12" id="KW-0812">Transmembrane</keyword>
<dbReference type="EMBL" id="CP019437">
    <property type="protein sequence ID" value="AQS47353.1"/>
    <property type="molecule type" value="Genomic_DNA"/>
</dbReference>
<comment type="subcellular location">
    <subcellularLocation>
        <location evidence="2">Membrane</location>
        <topology evidence="2">Multi-pass membrane protein</topology>
    </subcellularLocation>
</comment>
<evidence type="ECO:0000256" key="1">
    <source>
        <dbReference type="ARBA" id="ARBA00000085"/>
    </source>
</evidence>
<accession>A0ABN4XDB4</accession>
<evidence type="ECO:0000256" key="8">
    <source>
        <dbReference type="ARBA" id="ARBA00022777"/>
    </source>
</evidence>
<dbReference type="SMART" id="SM00387">
    <property type="entry name" value="HATPase_c"/>
    <property type="match status" value="1"/>
</dbReference>
<keyword evidence="12" id="KW-0472">Membrane</keyword>
<reference evidence="15 16" key="1">
    <citation type="submission" date="2017-01" db="EMBL/GenBank/DDBJ databases">
        <title>The complete genome sequence of a sulfur-oxidizing marine bacterium Thioclava sp. 25B10_4T.</title>
        <authorList>
            <person name="Liu Y."/>
            <person name="Lai Q."/>
            <person name="Shao Z."/>
        </authorList>
    </citation>
    <scope>NUCLEOTIDE SEQUENCE [LARGE SCALE GENOMIC DNA]</scope>
    <source>
        <strain evidence="15 16">25B10_4</strain>
    </source>
</reference>
<feature type="domain" description="HAMP" evidence="14">
    <location>
        <begin position="174"/>
        <end position="226"/>
    </location>
</feature>
<keyword evidence="5" id="KW-0808">Transferase</keyword>
<dbReference type="Gene3D" id="3.30.565.10">
    <property type="entry name" value="Histidine kinase-like ATPase, C-terminal domain"/>
    <property type="match status" value="1"/>
</dbReference>
<dbReference type="SUPFAM" id="SSF55874">
    <property type="entry name" value="ATPase domain of HSP90 chaperone/DNA topoisomerase II/histidine kinase"/>
    <property type="match status" value="1"/>
</dbReference>
<dbReference type="Pfam" id="PF00512">
    <property type="entry name" value="HisKA"/>
    <property type="match status" value="1"/>
</dbReference>
<keyword evidence="4" id="KW-0597">Phosphoprotein</keyword>
<sequence>MRLPRSLQARLGLSLGVVLALMWIAAATVTALIVRKEMSEVFDSTLQETAQRILPLAVMDIVNRDSTNVTQRLAQLRNHEEFFTYIVRDAEGRILLQSHAADPSVFPAYEGRGFSQTATHRLYSDAALQDTVRITVAEPLAHRAQVAREIELGLGLPLLIVIPLAFAAVVLAVRTNLGPLRRFRTSLEARNARDLTPIPTDDLQAEIAPVAATLNNLLGRLREGIEAERSFASNAAHELRTPLAGAIAQTQRLSAETTDPAAKARAADIEATLKRLTRLSERLLQLARAEGGPLRLERSSDLRMTARLIVEDLARSLDPGRIALELPETPVLSDLDPDAFGILCRNLIENALKHGAQDDPVTVRLTKEGVFTVTNGGPVIPKETLARLTARFERAGSTNDGSGLGLAIVSVIAERIESPLTLTSPPSGRDAGLEVRVQLPLNGTEVKPS</sequence>
<evidence type="ECO:0000256" key="5">
    <source>
        <dbReference type="ARBA" id="ARBA00022679"/>
    </source>
</evidence>
<evidence type="ECO:0000313" key="15">
    <source>
        <dbReference type="EMBL" id="AQS47353.1"/>
    </source>
</evidence>
<dbReference type="RefSeq" id="WP_075776373.1">
    <property type="nucleotide sequence ID" value="NZ_CP019437.1"/>
</dbReference>
<dbReference type="EC" id="2.7.13.3" evidence="3"/>
<dbReference type="PROSITE" id="PS50885">
    <property type="entry name" value="HAMP"/>
    <property type="match status" value="1"/>
</dbReference>
<feature type="transmembrane region" description="Helical" evidence="12">
    <location>
        <begin position="152"/>
        <end position="173"/>
    </location>
</feature>
<evidence type="ECO:0000256" key="12">
    <source>
        <dbReference type="SAM" id="Phobius"/>
    </source>
</evidence>
<name>A0ABN4XDB4_9RHOB</name>
<evidence type="ECO:0000256" key="9">
    <source>
        <dbReference type="ARBA" id="ARBA00022840"/>
    </source>
</evidence>
<evidence type="ECO:0000256" key="4">
    <source>
        <dbReference type="ARBA" id="ARBA00022553"/>
    </source>
</evidence>
<evidence type="ECO:0000313" key="16">
    <source>
        <dbReference type="Proteomes" id="UP000185622"/>
    </source>
</evidence>
<evidence type="ECO:0000256" key="10">
    <source>
        <dbReference type="ARBA" id="ARBA00022989"/>
    </source>
</evidence>
<dbReference type="Gene3D" id="1.10.287.130">
    <property type="match status" value="1"/>
</dbReference>
<dbReference type="CDD" id="cd00082">
    <property type="entry name" value="HisKA"/>
    <property type="match status" value="1"/>
</dbReference>
<dbReference type="InterPro" id="IPR013727">
    <property type="entry name" value="2CSK_N"/>
</dbReference>
<dbReference type="Pfam" id="PF02518">
    <property type="entry name" value="HATPase_c"/>
    <property type="match status" value="1"/>
</dbReference>
<dbReference type="CDD" id="cd00075">
    <property type="entry name" value="HATPase"/>
    <property type="match status" value="1"/>
</dbReference>
<evidence type="ECO:0000259" key="14">
    <source>
        <dbReference type="PROSITE" id="PS50885"/>
    </source>
</evidence>
<proteinExistence type="predicted"/>
<keyword evidence="9" id="KW-0067">ATP-binding</keyword>
<dbReference type="PANTHER" id="PTHR45436:SF14">
    <property type="entry name" value="SENSOR PROTEIN QSEC"/>
    <property type="match status" value="1"/>
</dbReference>
<evidence type="ECO:0000256" key="6">
    <source>
        <dbReference type="ARBA" id="ARBA00022692"/>
    </source>
</evidence>
<dbReference type="InterPro" id="IPR003660">
    <property type="entry name" value="HAMP_dom"/>
</dbReference>
<evidence type="ECO:0000256" key="2">
    <source>
        <dbReference type="ARBA" id="ARBA00004141"/>
    </source>
</evidence>
<dbReference type="InterPro" id="IPR036890">
    <property type="entry name" value="HATPase_C_sf"/>
</dbReference>
<dbReference type="PROSITE" id="PS50109">
    <property type="entry name" value="HIS_KIN"/>
    <property type="match status" value="1"/>
</dbReference>
<keyword evidence="8 15" id="KW-0418">Kinase</keyword>
<comment type="catalytic activity">
    <reaction evidence="1">
        <text>ATP + protein L-histidine = ADP + protein N-phospho-L-histidine.</text>
        <dbReference type="EC" id="2.7.13.3"/>
    </reaction>
</comment>
<dbReference type="SMART" id="SM00388">
    <property type="entry name" value="HisKA"/>
    <property type="match status" value="1"/>
</dbReference>
<dbReference type="InterPro" id="IPR003594">
    <property type="entry name" value="HATPase_dom"/>
</dbReference>
<protein>
    <recommendedName>
        <fullName evidence="3">histidine kinase</fullName>
        <ecNumber evidence="3">2.7.13.3</ecNumber>
    </recommendedName>
</protein>
<dbReference type="PANTHER" id="PTHR45436">
    <property type="entry name" value="SENSOR HISTIDINE KINASE YKOH"/>
    <property type="match status" value="1"/>
</dbReference>
<keyword evidence="10 12" id="KW-1133">Transmembrane helix</keyword>
<feature type="domain" description="Histidine kinase" evidence="13">
    <location>
        <begin position="234"/>
        <end position="443"/>
    </location>
</feature>
<dbReference type="SUPFAM" id="SSF47384">
    <property type="entry name" value="Homodimeric domain of signal transducing histidine kinase"/>
    <property type="match status" value="1"/>
</dbReference>
<dbReference type="InterPro" id="IPR005467">
    <property type="entry name" value="His_kinase_dom"/>
</dbReference>
<dbReference type="InterPro" id="IPR036097">
    <property type="entry name" value="HisK_dim/P_sf"/>
</dbReference>
<dbReference type="GO" id="GO:0016301">
    <property type="term" value="F:kinase activity"/>
    <property type="evidence" value="ECO:0007669"/>
    <property type="project" value="UniProtKB-KW"/>
</dbReference>
<keyword evidence="11" id="KW-0902">Two-component regulatory system</keyword>
<dbReference type="Proteomes" id="UP000185622">
    <property type="component" value="Chromosome"/>
</dbReference>
<evidence type="ECO:0000256" key="11">
    <source>
        <dbReference type="ARBA" id="ARBA00023012"/>
    </source>
</evidence>
<gene>
    <name evidence="15" type="ORF">BMG03_05740</name>
</gene>
<dbReference type="Gene3D" id="1.20.5.1040">
    <property type="entry name" value="Sensor protein qsec"/>
    <property type="match status" value="1"/>
</dbReference>
<evidence type="ECO:0000259" key="13">
    <source>
        <dbReference type="PROSITE" id="PS50109"/>
    </source>
</evidence>
<dbReference type="Pfam" id="PF08521">
    <property type="entry name" value="2CSK_N"/>
    <property type="match status" value="1"/>
</dbReference>
<evidence type="ECO:0000256" key="7">
    <source>
        <dbReference type="ARBA" id="ARBA00022741"/>
    </source>
</evidence>
<keyword evidence="7" id="KW-0547">Nucleotide-binding</keyword>
<dbReference type="InterPro" id="IPR003661">
    <property type="entry name" value="HisK_dim/P_dom"/>
</dbReference>
<keyword evidence="16" id="KW-1185">Reference proteome</keyword>